<feature type="region of interest" description="Disordered" evidence="1">
    <location>
        <begin position="197"/>
        <end position="228"/>
    </location>
</feature>
<gene>
    <name evidence="3" type="ORF">LAMO00422_LOCUS10903</name>
</gene>
<dbReference type="CDD" id="cd03190">
    <property type="entry name" value="GST_C_Omega_like"/>
    <property type="match status" value="1"/>
</dbReference>
<evidence type="ECO:0000259" key="2">
    <source>
        <dbReference type="PROSITE" id="PS50405"/>
    </source>
</evidence>
<dbReference type="GO" id="GO:0004364">
    <property type="term" value="F:glutathione transferase activity"/>
    <property type="evidence" value="ECO:0007669"/>
    <property type="project" value="InterPro"/>
</dbReference>
<dbReference type="GO" id="GO:0005737">
    <property type="term" value="C:cytoplasm"/>
    <property type="evidence" value="ECO:0007669"/>
    <property type="project" value="TreeGrafter"/>
</dbReference>
<sequence>MPGYSGRCTAPLMVDCKTQTIVSNESEDIVRMLNDFDLLDENQTQDDTHPLIVDLYPPQLRNQIDTANEWIYKSINNGVYRCGFSTSQEGYDRAIKDVTQGLDKLEEMLSKSRFLLGDKVTESDIRLLPTMARFDSVYNPFFKCTTRTIKSMPNIQGWLQDMYQIPGVPETLDLDDAIRSYYSNLFPLNPSGIVAKGPPFNTTDPKRGSHVKQDLFYDKAERSSSSSP</sequence>
<protein>
    <recommendedName>
        <fullName evidence="2">GST C-terminal domain-containing protein</fullName>
    </recommendedName>
</protein>
<feature type="domain" description="GST C-terminal" evidence="2">
    <location>
        <begin position="57"/>
        <end position="191"/>
    </location>
</feature>
<dbReference type="PANTHER" id="PTHR32419">
    <property type="entry name" value="GLUTATHIONYL-HYDROQUINONE REDUCTASE"/>
    <property type="match status" value="1"/>
</dbReference>
<dbReference type="Gene3D" id="1.20.1050.10">
    <property type="match status" value="1"/>
</dbReference>
<feature type="compositionally biased region" description="Basic and acidic residues" evidence="1">
    <location>
        <begin position="204"/>
        <end position="222"/>
    </location>
</feature>
<dbReference type="AlphaFoldDB" id="A0A7S0DF75"/>
<dbReference type="Pfam" id="PF13410">
    <property type="entry name" value="GST_C_2"/>
    <property type="match status" value="1"/>
</dbReference>
<accession>A0A7S0DF75</accession>
<dbReference type="InterPro" id="IPR047047">
    <property type="entry name" value="GST_Omega-like_C"/>
</dbReference>
<name>A0A7S0DF75_9EUKA</name>
<proteinExistence type="predicted"/>
<evidence type="ECO:0000256" key="1">
    <source>
        <dbReference type="SAM" id="MobiDB-lite"/>
    </source>
</evidence>
<dbReference type="InterPro" id="IPR036282">
    <property type="entry name" value="Glutathione-S-Trfase_C_sf"/>
</dbReference>
<dbReference type="PROSITE" id="PS50405">
    <property type="entry name" value="GST_CTER"/>
    <property type="match status" value="1"/>
</dbReference>
<reference evidence="3" key="1">
    <citation type="submission" date="2021-01" db="EMBL/GenBank/DDBJ databases">
        <authorList>
            <person name="Corre E."/>
            <person name="Pelletier E."/>
            <person name="Niang G."/>
            <person name="Scheremetjew M."/>
            <person name="Finn R."/>
            <person name="Kale V."/>
            <person name="Holt S."/>
            <person name="Cochrane G."/>
            <person name="Meng A."/>
            <person name="Brown T."/>
            <person name="Cohen L."/>
        </authorList>
    </citation>
    <scope>NUCLEOTIDE SEQUENCE</scope>
    <source>
        <strain evidence="3">CCMP2058</strain>
    </source>
</reference>
<dbReference type="Gene3D" id="3.40.30.10">
    <property type="entry name" value="Glutaredoxin"/>
    <property type="match status" value="1"/>
</dbReference>
<dbReference type="EMBL" id="HBEM01015796">
    <property type="protein sequence ID" value="CAD8451324.1"/>
    <property type="molecule type" value="Transcribed_RNA"/>
</dbReference>
<evidence type="ECO:0000313" key="3">
    <source>
        <dbReference type="EMBL" id="CAD8451324.1"/>
    </source>
</evidence>
<dbReference type="PANTHER" id="PTHR32419:SF6">
    <property type="entry name" value="GLUTATHIONE S-TRANSFERASE OMEGA-LIKE 1-RELATED"/>
    <property type="match status" value="1"/>
</dbReference>
<organism evidence="3">
    <name type="scientific">Amorphochlora amoebiformis</name>
    <dbReference type="NCBI Taxonomy" id="1561963"/>
    <lineage>
        <taxon>Eukaryota</taxon>
        <taxon>Sar</taxon>
        <taxon>Rhizaria</taxon>
        <taxon>Cercozoa</taxon>
        <taxon>Chlorarachniophyceae</taxon>
        <taxon>Amorphochlora</taxon>
    </lineage>
</organism>
<dbReference type="InterPro" id="IPR010987">
    <property type="entry name" value="Glutathione-S-Trfase_C-like"/>
</dbReference>
<dbReference type="InterPro" id="IPR016639">
    <property type="entry name" value="GST_Omega/GSH"/>
</dbReference>
<dbReference type="SUPFAM" id="SSF47616">
    <property type="entry name" value="GST C-terminal domain-like"/>
    <property type="match status" value="1"/>
</dbReference>